<comment type="similarity">
    <text evidence="1">Belongs to the thioesterase PaaI family.</text>
</comment>
<protein>
    <recommendedName>
        <fullName evidence="3">Thioesterase domain-containing protein</fullName>
    </recommendedName>
</protein>
<dbReference type="AlphaFoldDB" id="K6VKI0"/>
<accession>K6VKI0</accession>
<dbReference type="InterPro" id="IPR029069">
    <property type="entry name" value="HotDog_dom_sf"/>
</dbReference>
<proteinExistence type="inferred from homology"/>
<dbReference type="Pfam" id="PF03061">
    <property type="entry name" value="4HBT"/>
    <property type="match status" value="1"/>
</dbReference>
<reference evidence="4 5" key="1">
    <citation type="submission" date="2012-08" db="EMBL/GenBank/DDBJ databases">
        <title>Whole genome shotgun sequence of Austwickia chelonae NBRC 105200.</title>
        <authorList>
            <person name="Yoshida I."/>
            <person name="Hosoyama A."/>
            <person name="Tsuchikane K."/>
            <person name="Katsumata H."/>
            <person name="Ando Y."/>
            <person name="Ohji S."/>
            <person name="Hamada M."/>
            <person name="Tamura T."/>
            <person name="Yamazoe A."/>
            <person name="Yamazaki S."/>
            <person name="Fujita N."/>
        </authorList>
    </citation>
    <scope>NUCLEOTIDE SEQUENCE [LARGE SCALE GENOMIC DNA]</scope>
    <source>
        <strain evidence="4 5">NBRC 105200</strain>
    </source>
</reference>
<dbReference type="GO" id="GO:0005829">
    <property type="term" value="C:cytosol"/>
    <property type="evidence" value="ECO:0007669"/>
    <property type="project" value="TreeGrafter"/>
</dbReference>
<dbReference type="STRING" id="100225.SAMN05421595_1049"/>
<dbReference type="Proteomes" id="UP000008495">
    <property type="component" value="Unassembled WGS sequence"/>
</dbReference>
<gene>
    <name evidence="4" type="ORF">AUCHE_05_01390</name>
</gene>
<dbReference type="GO" id="GO:0061522">
    <property type="term" value="F:1,4-dihydroxy-2-naphthoyl-CoA thioesterase activity"/>
    <property type="evidence" value="ECO:0007669"/>
    <property type="project" value="TreeGrafter"/>
</dbReference>
<dbReference type="CDD" id="cd03443">
    <property type="entry name" value="PaaI_thioesterase"/>
    <property type="match status" value="1"/>
</dbReference>
<dbReference type="InterPro" id="IPR006683">
    <property type="entry name" value="Thioestr_dom"/>
</dbReference>
<sequence>MGQSEGFDGLLPLEETLLGTMGIDVVESSSERCVATMPVTPNRQPYGLLHGGANAALAETVGSIAAAHHASRYGRVAVGVELNCTHHRAVRAGLVRAVATPLHAGGSLATYAVEIEDGQGRLVCTARLSCMLVQPRQEGA</sequence>
<dbReference type="PANTHER" id="PTHR43240">
    <property type="entry name" value="1,4-DIHYDROXY-2-NAPHTHOYL-COA THIOESTERASE 1"/>
    <property type="match status" value="1"/>
</dbReference>
<dbReference type="eggNOG" id="COG2050">
    <property type="taxonomic scope" value="Bacteria"/>
</dbReference>
<comment type="caution">
    <text evidence="4">The sequence shown here is derived from an EMBL/GenBank/DDBJ whole genome shotgun (WGS) entry which is preliminary data.</text>
</comment>
<organism evidence="4 5">
    <name type="scientific">Austwickia chelonae NBRC 105200</name>
    <dbReference type="NCBI Taxonomy" id="1184607"/>
    <lineage>
        <taxon>Bacteria</taxon>
        <taxon>Bacillati</taxon>
        <taxon>Actinomycetota</taxon>
        <taxon>Actinomycetes</taxon>
        <taxon>Micrococcales</taxon>
        <taxon>Dermatophilaceae</taxon>
        <taxon>Austwickia</taxon>
    </lineage>
</organism>
<keyword evidence="5" id="KW-1185">Reference proteome</keyword>
<dbReference type="InterPro" id="IPR003736">
    <property type="entry name" value="PAAI_dom"/>
</dbReference>
<name>K6VKI0_9MICO</name>
<evidence type="ECO:0000256" key="2">
    <source>
        <dbReference type="ARBA" id="ARBA00022801"/>
    </source>
</evidence>
<feature type="domain" description="Thioesterase" evidence="3">
    <location>
        <begin position="46"/>
        <end position="124"/>
    </location>
</feature>
<keyword evidence="2" id="KW-0378">Hydrolase</keyword>
<evidence type="ECO:0000313" key="4">
    <source>
        <dbReference type="EMBL" id="GAB77234.1"/>
    </source>
</evidence>
<dbReference type="EMBL" id="BAGZ01000005">
    <property type="protein sequence ID" value="GAB77234.1"/>
    <property type="molecule type" value="Genomic_DNA"/>
</dbReference>
<dbReference type="Gene3D" id="3.10.129.10">
    <property type="entry name" value="Hotdog Thioesterase"/>
    <property type="match status" value="1"/>
</dbReference>
<dbReference type="RefSeq" id="WP_006501986.1">
    <property type="nucleotide sequence ID" value="NZ_BAGZ01000005.1"/>
</dbReference>
<evidence type="ECO:0000313" key="5">
    <source>
        <dbReference type="Proteomes" id="UP000008495"/>
    </source>
</evidence>
<dbReference type="PANTHER" id="PTHR43240:SF5">
    <property type="entry name" value="1,4-DIHYDROXY-2-NAPHTHOYL-COA THIOESTERASE 1"/>
    <property type="match status" value="1"/>
</dbReference>
<evidence type="ECO:0000256" key="1">
    <source>
        <dbReference type="ARBA" id="ARBA00008324"/>
    </source>
</evidence>
<evidence type="ECO:0000259" key="3">
    <source>
        <dbReference type="Pfam" id="PF03061"/>
    </source>
</evidence>
<dbReference type="NCBIfam" id="TIGR00369">
    <property type="entry name" value="unchar_dom_1"/>
    <property type="match status" value="1"/>
</dbReference>
<dbReference type="SUPFAM" id="SSF54637">
    <property type="entry name" value="Thioesterase/thiol ester dehydrase-isomerase"/>
    <property type="match status" value="1"/>
</dbReference>